<name>A0ABU8LNP6_9MICO</name>
<keyword evidence="4" id="KW-1185">Reference proteome</keyword>
<dbReference type="RefSeq" id="WP_337322002.1">
    <property type="nucleotide sequence ID" value="NZ_JBBDGN010000020.1"/>
</dbReference>
<dbReference type="InterPro" id="IPR014862">
    <property type="entry name" value="TrwC"/>
</dbReference>
<evidence type="ECO:0000313" key="4">
    <source>
        <dbReference type="Proteomes" id="UP001366085"/>
    </source>
</evidence>
<accession>A0ABU8LNP6</accession>
<evidence type="ECO:0000259" key="2">
    <source>
        <dbReference type="Pfam" id="PF08751"/>
    </source>
</evidence>
<dbReference type="NCBIfam" id="NF041492">
    <property type="entry name" value="MobF"/>
    <property type="match status" value="1"/>
</dbReference>
<dbReference type="Proteomes" id="UP001366085">
    <property type="component" value="Unassembled WGS sequence"/>
</dbReference>
<gene>
    <name evidence="3" type="primary">mobF</name>
    <name evidence="3" type="ORF">WDU93_14765</name>
</gene>
<sequence length="1185" mass="128506">MTVSMRVMSAGDGYKYLLKTVAAADGNRSLSTPLTRYYMEEGTPPGRWLGAGVAALGKGEIRAGDRVSEHQLQLLMGAGHDPITDQPLGRAFPIYKSEAKRIEARIAGLEPTMTPGAKGEAVAQIVAEETARSARRAVAGFDFTFSIPKSASVLWAVADAGEQALIGEAHHRAVAEVVAFMEREVAATRTGATSGDGAVAQVDVTGLIATAFDHFDSRAGDPHLHTHVVISNKAKTAFDGKWRSLDGRPMHAAVVALSELHEAVFADHMTRTFGVEWEARDMGRDRNPAWAITEIPEELVAEFSTRARHIDIAKDRLIAEYVAQHGRQPSNATILKLRAQATLTTRPEKQVRSLADLTGEWRERATKTLGRDATMWAREVTDNDKPLLLRADDVPLDVIGEIGRSVVEVVGEKRSTWRRWNLMAEASRQTMGWRFATMQDREAIVAMVADAAERVSLRLTPPELATSPVVFRRPDGTSVFRPKGSTVFTSEAQLAAEDRLLERASNLAGPTVALATVEKITRRADTEGRMLGDDQADALIRIAVSGRMLDVLVGPAGAGKTTAMNALRRAWEAEHGPGSVVGLAPSAVAAQVLADDLGIATENTAKWWQNHLLHGTTFAVGQLIIIDEASLAGTLSLDRITHLAQDAGAKVLLVGDYAQLQSVDAGGAFAMIANDRNDTPELVDVHRFTHAWEKTASLELRHGRTQAIDTYLTHQRITGGDAETMTDAAYNAWRADRDKGLISVLIAETHEDVTTLNRRARADLIHNKTLNPDREVELRDGTAAGVGDTVITRRNDRRLRTTTGRDWVRNGDIWTVTAVRDDGTIAIRKPGRRFGGTVVVPAGYVADQVDLGYAVTAFRAQGVTTDTAHVLVEPTSTRETFYVAMTRGRHSNRAYVTLDRADDHAQPHPGDDPHATARSVLYGVLQHSGAELSAHEATVAEQEQWGSIAQLAAEYETIAAAAQHDRWATLIRSSGLTDEQADSAIESDAFGPLAAELRRAEANHHDVETLLPRLVAARGFSDADDIAAVLHYRVERATTRPAGSGRTWKPPRLIAGLIPRAHGVTNAEMRAALDEREALIEARADAVLDVALAESTPWIEALGETPSDRRRATAWRKAARVVAAYRDRYRIADDAPLGAPPESTAQKIDAARARSAIDRAVRARRAVGAEEGRASQSPAHGIRGL</sequence>
<comment type="caution">
    <text evidence="3">The sequence shown here is derived from an EMBL/GenBank/DDBJ whole genome shotgun (WGS) entry which is preliminary data.</text>
</comment>
<organism evidence="3 4">
    <name type="scientific">Microbacterium istanbulense</name>
    <dbReference type="NCBI Taxonomy" id="3122049"/>
    <lineage>
        <taxon>Bacteria</taxon>
        <taxon>Bacillati</taxon>
        <taxon>Actinomycetota</taxon>
        <taxon>Actinomycetes</taxon>
        <taxon>Micrococcales</taxon>
        <taxon>Microbacteriaceae</taxon>
        <taxon>Microbacterium</taxon>
    </lineage>
</organism>
<dbReference type="SUPFAM" id="SSF52540">
    <property type="entry name" value="P-loop containing nucleoside triphosphate hydrolases"/>
    <property type="match status" value="2"/>
</dbReference>
<dbReference type="InterPro" id="IPR027417">
    <property type="entry name" value="P-loop_NTPase"/>
</dbReference>
<feature type="region of interest" description="Disordered" evidence="1">
    <location>
        <begin position="1166"/>
        <end position="1185"/>
    </location>
</feature>
<evidence type="ECO:0000256" key="1">
    <source>
        <dbReference type="SAM" id="MobiDB-lite"/>
    </source>
</evidence>
<protein>
    <submittedName>
        <fullName evidence="3">MobF family relaxase</fullName>
    </submittedName>
</protein>
<proteinExistence type="predicted"/>
<dbReference type="Gene3D" id="2.30.30.940">
    <property type="match status" value="1"/>
</dbReference>
<dbReference type="CDD" id="cd18809">
    <property type="entry name" value="SF1_C_RecD"/>
    <property type="match status" value="1"/>
</dbReference>
<dbReference type="SUPFAM" id="SSF55464">
    <property type="entry name" value="Origin of replication-binding domain, RBD-like"/>
    <property type="match status" value="1"/>
</dbReference>
<feature type="domain" description="TrwC relaxase" evidence="2">
    <location>
        <begin position="10"/>
        <end position="367"/>
    </location>
</feature>
<reference evidence="3 4" key="1">
    <citation type="submission" date="2024-02" db="EMBL/GenBank/DDBJ databases">
        <authorList>
            <person name="Saticioglu I.B."/>
        </authorList>
    </citation>
    <scope>NUCLEOTIDE SEQUENCE [LARGE SCALE GENOMIC DNA]</scope>
    <source>
        <strain evidence="3 4">Mu-43</strain>
    </source>
</reference>
<dbReference type="Gene3D" id="3.40.50.300">
    <property type="entry name" value="P-loop containing nucleotide triphosphate hydrolases"/>
    <property type="match status" value="2"/>
</dbReference>
<dbReference type="Pfam" id="PF08751">
    <property type="entry name" value="TrwC"/>
    <property type="match status" value="1"/>
</dbReference>
<dbReference type="Pfam" id="PF13604">
    <property type="entry name" value="AAA_30"/>
    <property type="match status" value="1"/>
</dbReference>
<evidence type="ECO:0000313" key="3">
    <source>
        <dbReference type="EMBL" id="MEJ1092947.1"/>
    </source>
</evidence>
<dbReference type="EMBL" id="JBBDGN010000020">
    <property type="protein sequence ID" value="MEJ1092947.1"/>
    <property type="molecule type" value="Genomic_DNA"/>
</dbReference>